<dbReference type="PROSITE" id="PS50977">
    <property type="entry name" value="HTH_TETR_2"/>
    <property type="match status" value="1"/>
</dbReference>
<dbReference type="PANTHER" id="PTHR30055:SF153">
    <property type="entry name" value="HTH-TYPE TRANSCRIPTIONAL REPRESSOR RV3405C"/>
    <property type="match status" value="1"/>
</dbReference>
<organism evidence="4 5">
    <name type="scientific">Mycobacterium servetii</name>
    <dbReference type="NCBI Taxonomy" id="3237418"/>
    <lineage>
        <taxon>Bacteria</taxon>
        <taxon>Bacillati</taxon>
        <taxon>Actinomycetota</taxon>
        <taxon>Actinomycetes</taxon>
        <taxon>Mycobacteriales</taxon>
        <taxon>Mycobacteriaceae</taxon>
        <taxon>Mycobacterium</taxon>
    </lineage>
</organism>
<name>A0ABV4BZ29_9MYCO</name>
<dbReference type="Gene3D" id="1.10.357.10">
    <property type="entry name" value="Tetracycline Repressor, domain 2"/>
    <property type="match status" value="1"/>
</dbReference>
<dbReference type="Pfam" id="PF00440">
    <property type="entry name" value="TetR_N"/>
    <property type="match status" value="1"/>
</dbReference>
<dbReference type="RefSeq" id="WP_369736312.1">
    <property type="nucleotide sequence ID" value="NZ_JBGEDP010000001.1"/>
</dbReference>
<gene>
    <name evidence="4" type="ORF">AB8998_00525</name>
</gene>
<dbReference type="InterPro" id="IPR023772">
    <property type="entry name" value="DNA-bd_HTH_TetR-type_CS"/>
</dbReference>
<dbReference type="PROSITE" id="PS01081">
    <property type="entry name" value="HTH_TETR_1"/>
    <property type="match status" value="1"/>
</dbReference>
<keyword evidence="5" id="KW-1185">Reference proteome</keyword>
<evidence type="ECO:0000313" key="4">
    <source>
        <dbReference type="EMBL" id="MEY8013648.1"/>
    </source>
</evidence>
<feature type="domain" description="HTH tetR-type" evidence="3">
    <location>
        <begin position="20"/>
        <end position="80"/>
    </location>
</feature>
<protein>
    <submittedName>
        <fullName evidence="4">TetR/AcrR family transcriptional regulator</fullName>
    </submittedName>
</protein>
<dbReference type="Proteomes" id="UP001564760">
    <property type="component" value="Unassembled WGS sequence"/>
</dbReference>
<dbReference type="PRINTS" id="PR00455">
    <property type="entry name" value="HTHTETR"/>
</dbReference>
<keyword evidence="1 2" id="KW-0238">DNA-binding</keyword>
<evidence type="ECO:0000259" key="3">
    <source>
        <dbReference type="PROSITE" id="PS50977"/>
    </source>
</evidence>
<sequence length="199" mass="20969">MTTPDAGSARPDEFVPTGRDEVIAAILDSAGQMFADRGPAAASIRDIAARARVNHGLVFRHFGSKERLVSAVLDHLAAQLAKLMDAGAPAAEIEAAGSRQLRVIARALLDGYPVGRLQTSFPGAAKLVDEVRARHHSDEEARLAAAHALALLFGWQLFEPFLRSATGLQDYPEGALRQSVGAEMGRLALDPAAGAGQNA</sequence>
<evidence type="ECO:0000256" key="1">
    <source>
        <dbReference type="ARBA" id="ARBA00023125"/>
    </source>
</evidence>
<reference evidence="4 5" key="1">
    <citation type="submission" date="2024-08" db="EMBL/GenBank/DDBJ databases">
        <title>Mycobacterium servetensis sp. nov., a novel rapid-growing mycobacterial species recovered from a human patient in Zaragoza, Spain.</title>
        <authorList>
            <person name="Tristancho-Baro A.I."/>
            <person name="Buenestado-Serrano S."/>
            <person name="Garcia De Viedma D."/>
            <person name="Milagro-Beamonte A."/>
            <person name="Burillo N."/>
            <person name="Sanz S."/>
            <person name="Lopez-Calleja A.I."/>
            <person name="Penas-Utrilla D."/>
            <person name="Guardingo M."/>
            <person name="Garcia M.J."/>
            <person name="Vinuelas-Bayon J."/>
        </authorList>
    </citation>
    <scope>NUCLEOTIDE SEQUENCE [LARGE SCALE GENOMIC DNA]</scope>
    <source>
        <strain evidence="5">HUMS_12744610</strain>
    </source>
</reference>
<evidence type="ECO:0000256" key="2">
    <source>
        <dbReference type="PROSITE-ProRule" id="PRU00335"/>
    </source>
</evidence>
<dbReference type="InterPro" id="IPR001647">
    <property type="entry name" value="HTH_TetR"/>
</dbReference>
<proteinExistence type="predicted"/>
<comment type="caution">
    <text evidence="4">The sequence shown here is derived from an EMBL/GenBank/DDBJ whole genome shotgun (WGS) entry which is preliminary data.</text>
</comment>
<dbReference type="InterPro" id="IPR009057">
    <property type="entry name" value="Homeodomain-like_sf"/>
</dbReference>
<dbReference type="EMBL" id="JBGEDP010000001">
    <property type="protein sequence ID" value="MEY8013648.1"/>
    <property type="molecule type" value="Genomic_DNA"/>
</dbReference>
<feature type="DNA-binding region" description="H-T-H motif" evidence="2">
    <location>
        <begin position="43"/>
        <end position="62"/>
    </location>
</feature>
<dbReference type="InterPro" id="IPR050109">
    <property type="entry name" value="HTH-type_TetR-like_transc_reg"/>
</dbReference>
<evidence type="ECO:0000313" key="5">
    <source>
        <dbReference type="Proteomes" id="UP001564760"/>
    </source>
</evidence>
<dbReference type="SUPFAM" id="SSF46689">
    <property type="entry name" value="Homeodomain-like"/>
    <property type="match status" value="1"/>
</dbReference>
<accession>A0ABV4BZ29</accession>
<dbReference type="PANTHER" id="PTHR30055">
    <property type="entry name" value="HTH-TYPE TRANSCRIPTIONAL REGULATOR RUTR"/>
    <property type="match status" value="1"/>
</dbReference>